<name>A0A2S9XK74_9BACT</name>
<organism evidence="1 2">
    <name type="scientific">Enhygromyxa salina</name>
    <dbReference type="NCBI Taxonomy" id="215803"/>
    <lineage>
        <taxon>Bacteria</taxon>
        <taxon>Pseudomonadati</taxon>
        <taxon>Myxococcota</taxon>
        <taxon>Polyangia</taxon>
        <taxon>Nannocystales</taxon>
        <taxon>Nannocystaceae</taxon>
        <taxon>Enhygromyxa</taxon>
    </lineage>
</organism>
<comment type="caution">
    <text evidence="1">The sequence shown here is derived from an EMBL/GenBank/DDBJ whole genome shotgun (WGS) entry which is preliminary data.</text>
</comment>
<dbReference type="OrthoDB" id="5496055at2"/>
<evidence type="ECO:0000313" key="2">
    <source>
        <dbReference type="Proteomes" id="UP000237968"/>
    </source>
</evidence>
<dbReference type="Gene3D" id="3.60.10.10">
    <property type="entry name" value="Endonuclease/exonuclease/phosphatase"/>
    <property type="match status" value="1"/>
</dbReference>
<dbReference type="InterPro" id="IPR036691">
    <property type="entry name" value="Endo/exonu/phosph_ase_sf"/>
</dbReference>
<proteinExistence type="predicted"/>
<gene>
    <name evidence="1" type="ORF">ENSA5_43110</name>
</gene>
<reference evidence="1 2" key="1">
    <citation type="submission" date="2018-03" db="EMBL/GenBank/DDBJ databases">
        <title>Draft Genome Sequences of the Obligatory Marine Myxobacteria Enhygromyxa salina SWB005.</title>
        <authorList>
            <person name="Poehlein A."/>
            <person name="Moghaddam J.A."/>
            <person name="Harms H."/>
            <person name="Alanjari M."/>
            <person name="Koenig G.M."/>
            <person name="Daniel R."/>
            <person name="Schaeberle T.F."/>
        </authorList>
    </citation>
    <scope>NUCLEOTIDE SEQUENCE [LARGE SCALE GENOMIC DNA]</scope>
    <source>
        <strain evidence="1 2">SWB005</strain>
    </source>
</reference>
<dbReference type="AlphaFoldDB" id="A0A2S9XK74"/>
<evidence type="ECO:0000313" key="1">
    <source>
        <dbReference type="EMBL" id="PRP93289.1"/>
    </source>
</evidence>
<dbReference type="SUPFAM" id="SSF56219">
    <property type="entry name" value="DNase I-like"/>
    <property type="match status" value="1"/>
</dbReference>
<dbReference type="Proteomes" id="UP000237968">
    <property type="component" value="Unassembled WGS sequence"/>
</dbReference>
<protein>
    <recommendedName>
        <fullName evidence="3">Endonuclease/exonuclease/phosphatase domain-containing protein</fullName>
    </recommendedName>
</protein>
<keyword evidence="2" id="KW-1185">Reference proteome</keyword>
<sequence length="788" mass="87033">MAAPLTINEVLTNRSNKIDSEHEQRVLTAKSKLQTISSSLSDSSQTTTINLPAKAKALTIVSWNVQTFEPGKSLTNPFVNRVINETLAALDVDVCVLLETRTDCYVNMGAIETGYAQAEGWAAYGGDDEEGDEDGERLDGLDGGPPLTYLQHGSDMTGKLWRPPKRIHVYDVGFAATCKKITDYASLVSLSKADKKAKLDNKKLTKKKAKKLTRLQKAYTQGNLEGAEKANAAQKKLARDYAFFPRFLKSLCTGESGPSTDWKVVLTAKRFEALRFYYDTLVLDNQLKAQPVDVTTLANLDPQHNWRVVFELKRCSACNLSLGSGDCDSCEQYGPYSLPLKLLRASVDEITFYRCSAQESYAVLLRPNAETFGPSSRGIWLRGKCAAAHVVASNLLMRAPDELITSTSGPGPVKLKAGRLLGYQDNTNKLGFYGRCPFKLGLELWLPGETKSRHVPMVAFHGPFGASTNAGIEIRAAAMKELIRADVGVARLDNKGQPVVNNGKRVFVPFAEVPQGMIIGDFNLDWSPGVKKPKSPQKIANQLYDFFDSIGFNPAIKDGIATSLITTHDKNQAWTSKGPATADFTSSAYDNCFIKGAELQSKLANAAVVDVIQMIADNIDDYQLPPDDHLATKFSTLSAKQRAFYIYHNYVSDHLPIVIDILVQPLGEGSWLLERLRAQKKALMGSTKVHQYEVLFSYKEMLDLDRSSIEKPCRTDRTTEAGRETKWIGKVVAHQDEHLVVACEIMRGHIGRFAWHPPGPPKVVAFYLKYFPVGCWVEATMLEANAIA</sequence>
<evidence type="ECO:0008006" key="3">
    <source>
        <dbReference type="Google" id="ProtNLM"/>
    </source>
</evidence>
<dbReference type="EMBL" id="PVNK01000187">
    <property type="protein sequence ID" value="PRP93289.1"/>
    <property type="molecule type" value="Genomic_DNA"/>
</dbReference>
<dbReference type="RefSeq" id="WP_106393594.1">
    <property type="nucleotide sequence ID" value="NZ_PVNK01000187.1"/>
</dbReference>
<accession>A0A2S9XK74</accession>